<proteinExistence type="predicted"/>
<dbReference type="Proteomes" id="UP000054342">
    <property type="component" value="Unassembled WGS sequence"/>
</dbReference>
<dbReference type="AlphaFoldDB" id="A0A0D2D4B9"/>
<dbReference type="EMBL" id="KN847319">
    <property type="protein sequence ID" value="KIW57207.1"/>
    <property type="molecule type" value="Genomic_DNA"/>
</dbReference>
<reference evidence="1 2" key="1">
    <citation type="submission" date="2015-01" db="EMBL/GenBank/DDBJ databases">
        <title>The Genome Sequence of Exophiala xenobiotica CBS118157.</title>
        <authorList>
            <consortium name="The Broad Institute Genomics Platform"/>
            <person name="Cuomo C."/>
            <person name="de Hoog S."/>
            <person name="Gorbushina A."/>
            <person name="Stielow B."/>
            <person name="Teixiera M."/>
            <person name="Abouelleil A."/>
            <person name="Chapman S.B."/>
            <person name="Priest M."/>
            <person name="Young S.K."/>
            <person name="Wortman J."/>
            <person name="Nusbaum C."/>
            <person name="Birren B."/>
        </authorList>
    </citation>
    <scope>NUCLEOTIDE SEQUENCE [LARGE SCALE GENOMIC DNA]</scope>
    <source>
        <strain evidence="1 2">CBS 118157</strain>
    </source>
</reference>
<dbReference type="OrthoDB" id="5394455at2759"/>
<protein>
    <submittedName>
        <fullName evidence="1">Uncharacterized protein</fullName>
    </submittedName>
</protein>
<name>A0A0D2D4B9_9EURO</name>
<organism evidence="1 2">
    <name type="scientific">Exophiala xenobiotica</name>
    <dbReference type="NCBI Taxonomy" id="348802"/>
    <lineage>
        <taxon>Eukaryota</taxon>
        <taxon>Fungi</taxon>
        <taxon>Dikarya</taxon>
        <taxon>Ascomycota</taxon>
        <taxon>Pezizomycotina</taxon>
        <taxon>Eurotiomycetes</taxon>
        <taxon>Chaetothyriomycetidae</taxon>
        <taxon>Chaetothyriales</taxon>
        <taxon>Herpotrichiellaceae</taxon>
        <taxon>Exophiala</taxon>
    </lineage>
</organism>
<dbReference type="HOGENOM" id="CLU_156018_0_0_1"/>
<dbReference type="GeneID" id="25327703"/>
<evidence type="ECO:0000313" key="2">
    <source>
        <dbReference type="Proteomes" id="UP000054342"/>
    </source>
</evidence>
<gene>
    <name evidence="1" type="ORF">PV05_05795</name>
</gene>
<sequence>MQIAAFLSDLKSLSICTHEAAIALVKPAATTNASEVGQVSSPPNGASITNAINAPSAADETDSELQRANELVSLHYDVKLKYLETGPDAELEKAAQDVEKVLRDLSRLKSKA</sequence>
<accession>A0A0D2D4B9</accession>
<keyword evidence="2" id="KW-1185">Reference proteome</keyword>
<evidence type="ECO:0000313" key="1">
    <source>
        <dbReference type="EMBL" id="KIW57207.1"/>
    </source>
</evidence>
<dbReference type="RefSeq" id="XP_013317791.1">
    <property type="nucleotide sequence ID" value="XM_013462337.1"/>
</dbReference>